<dbReference type="InterPro" id="IPR049458">
    <property type="entry name" value="EpsG-like"/>
</dbReference>
<dbReference type="eggNOG" id="ENOG5033A5I">
    <property type="taxonomic scope" value="Bacteria"/>
</dbReference>
<evidence type="ECO:0000256" key="1">
    <source>
        <dbReference type="SAM" id="Phobius"/>
    </source>
</evidence>
<keyword evidence="3" id="KW-1185">Reference proteome</keyword>
<evidence type="ECO:0000313" key="2">
    <source>
        <dbReference type="EMBL" id="EHP49420.1"/>
    </source>
</evidence>
<feature type="transmembrane region" description="Helical" evidence="1">
    <location>
        <begin position="27"/>
        <end position="44"/>
    </location>
</feature>
<feature type="transmembrane region" description="Helical" evidence="1">
    <location>
        <begin position="198"/>
        <end position="218"/>
    </location>
</feature>
<accession>H1DFA2</accession>
<comment type="caution">
    <text evidence="2">The sequence shown here is derived from an EMBL/GenBank/DDBJ whole genome shotgun (WGS) entry which is preliminary data.</text>
</comment>
<feature type="transmembrane region" description="Helical" evidence="1">
    <location>
        <begin position="330"/>
        <end position="347"/>
    </location>
</feature>
<dbReference type="PATRIC" id="fig|742817.3.peg.996"/>
<dbReference type="STRING" id="742817.HMPREF9449_00938"/>
<dbReference type="EMBL" id="ADMC01000014">
    <property type="protein sequence ID" value="EHP49420.1"/>
    <property type="molecule type" value="Genomic_DNA"/>
</dbReference>
<dbReference type="AlphaFoldDB" id="H1DFA2"/>
<dbReference type="Proteomes" id="UP000004892">
    <property type="component" value="Unassembled WGS sequence"/>
</dbReference>
<protein>
    <recommendedName>
        <fullName evidence="4">EpsG family protein</fullName>
    </recommendedName>
</protein>
<feature type="transmembrane region" description="Helical" evidence="1">
    <location>
        <begin position="251"/>
        <end position="269"/>
    </location>
</feature>
<dbReference type="Pfam" id="PF14897">
    <property type="entry name" value="EpsG"/>
    <property type="match status" value="1"/>
</dbReference>
<proteinExistence type="predicted"/>
<keyword evidence="1" id="KW-0472">Membrane</keyword>
<evidence type="ECO:0008006" key="4">
    <source>
        <dbReference type="Google" id="ProtNLM"/>
    </source>
</evidence>
<feature type="transmembrane region" description="Helical" evidence="1">
    <location>
        <begin position="90"/>
        <end position="111"/>
    </location>
</feature>
<keyword evidence="1" id="KW-1133">Transmembrane helix</keyword>
<reference evidence="2 3" key="1">
    <citation type="submission" date="2012-01" db="EMBL/GenBank/DDBJ databases">
        <title>The Genome Sequence of Odoribacter laneus YIT 12061.</title>
        <authorList>
            <consortium name="The Broad Institute Genome Sequencing Platform"/>
            <person name="Earl A."/>
            <person name="Ward D."/>
            <person name="Feldgarden M."/>
            <person name="Gevers D."/>
            <person name="Morotomi M."/>
            <person name="Young S.K."/>
            <person name="Zeng Q."/>
            <person name="Gargeya S."/>
            <person name="Fitzgerald M."/>
            <person name="Haas B."/>
            <person name="Abouelleil A."/>
            <person name="Alvarado L."/>
            <person name="Arachchi H.M."/>
            <person name="Berlin A."/>
            <person name="Chapman S.B."/>
            <person name="Gearin G."/>
            <person name="Goldberg J."/>
            <person name="Griggs A."/>
            <person name="Gujja S."/>
            <person name="Hansen M."/>
            <person name="Heiman D."/>
            <person name="Howarth C."/>
            <person name="Larimer J."/>
            <person name="Lui A."/>
            <person name="MacDonald P.J.P."/>
            <person name="McCowen C."/>
            <person name="Montmayeur A."/>
            <person name="Murphy C."/>
            <person name="Neiman D."/>
            <person name="Pearson M."/>
            <person name="Priest M."/>
            <person name="Roberts A."/>
            <person name="Saif S."/>
            <person name="Shea T."/>
            <person name="Sisk P."/>
            <person name="Stolte C."/>
            <person name="Sykes S."/>
            <person name="Wortman J."/>
            <person name="Nusbaum C."/>
            <person name="Birren B."/>
        </authorList>
    </citation>
    <scope>NUCLEOTIDE SEQUENCE [LARGE SCALE GENOMIC DNA]</scope>
    <source>
        <strain evidence="2 3">YIT 12061</strain>
    </source>
</reference>
<sequence>MWVLSICSCIAILLTYLESIGKFKKGMLWGFVIMTIVAALRYDYGTDYMAYLSQFNSIADSSFTLSYYVDFSDGLHEQGWKILMYLFKPLGFYVFAAILAIFNSVVYYRLIDKFVPKGWWAFAVFIYLFTYSFYPMQLSMLRQGLAMSFILFAIPYILDKKKIIPIISLILSATIHTSALICIPFVLLFYIPFANRKLMVIGLVAAFAIFIFAQDLVFRIMSDLVMSSAAFDKYDSKYFGGLYDVSETKNLLGTIIFLIPILVSLYALMTNRHLTESNIKLIVFTLIGSLVSLTGQMVAMIDRVSWYYTIMSIVTYPIVYKSIHVNIVRNFLLLFIIAITLRDYFGFMTAEGWIMYYGEYQSILSVL</sequence>
<feature type="transmembrane region" description="Helical" evidence="1">
    <location>
        <begin position="164"/>
        <end position="191"/>
    </location>
</feature>
<gene>
    <name evidence="2" type="ORF">HMPREF9449_00938</name>
</gene>
<feature type="transmembrane region" description="Helical" evidence="1">
    <location>
        <begin position="305"/>
        <end position="323"/>
    </location>
</feature>
<dbReference type="HOGENOM" id="CLU_755779_0_0_10"/>
<organism evidence="2 3">
    <name type="scientific">Odoribacter laneus YIT 12061</name>
    <dbReference type="NCBI Taxonomy" id="742817"/>
    <lineage>
        <taxon>Bacteria</taxon>
        <taxon>Pseudomonadati</taxon>
        <taxon>Bacteroidota</taxon>
        <taxon>Bacteroidia</taxon>
        <taxon>Bacteroidales</taxon>
        <taxon>Odoribacteraceae</taxon>
        <taxon>Odoribacter</taxon>
    </lineage>
</organism>
<feature type="transmembrane region" description="Helical" evidence="1">
    <location>
        <begin position="281"/>
        <end position="299"/>
    </location>
</feature>
<feature type="transmembrane region" description="Helical" evidence="1">
    <location>
        <begin position="117"/>
        <end position="134"/>
    </location>
</feature>
<keyword evidence="1" id="KW-0812">Transmembrane</keyword>
<name>H1DFA2_9BACT</name>
<evidence type="ECO:0000313" key="3">
    <source>
        <dbReference type="Proteomes" id="UP000004892"/>
    </source>
</evidence>